<accession>A0A0F9GIA5</accession>
<gene>
    <name evidence="1" type="ORF">LCGC14_1823510</name>
</gene>
<dbReference type="AlphaFoldDB" id="A0A0F9GIA5"/>
<comment type="caution">
    <text evidence="1">The sequence shown here is derived from an EMBL/GenBank/DDBJ whole genome shotgun (WGS) entry which is preliminary data.</text>
</comment>
<proteinExistence type="predicted"/>
<organism evidence="1">
    <name type="scientific">marine sediment metagenome</name>
    <dbReference type="NCBI Taxonomy" id="412755"/>
    <lineage>
        <taxon>unclassified sequences</taxon>
        <taxon>metagenomes</taxon>
        <taxon>ecological metagenomes</taxon>
    </lineage>
</organism>
<reference evidence="1" key="1">
    <citation type="journal article" date="2015" name="Nature">
        <title>Complex archaea that bridge the gap between prokaryotes and eukaryotes.</title>
        <authorList>
            <person name="Spang A."/>
            <person name="Saw J.H."/>
            <person name="Jorgensen S.L."/>
            <person name="Zaremba-Niedzwiedzka K."/>
            <person name="Martijn J."/>
            <person name="Lind A.E."/>
            <person name="van Eijk R."/>
            <person name="Schleper C."/>
            <person name="Guy L."/>
            <person name="Ettema T.J."/>
        </authorList>
    </citation>
    <scope>NUCLEOTIDE SEQUENCE</scope>
</reference>
<name>A0A0F9GIA5_9ZZZZ</name>
<sequence length="151" mass="16096">MPPAALAGVAIAGAGVSAFSAIQQGKIAAGAAKFNEELAQRDVESIETTQEFEERDLRVEGRKLRARQLLQFAQGGVVPGTGTPLLVGEETALDVERDIQRQRFGFGFQKSKARSRGRLEKFKGKAATRASRLSAGSSLLTGTFRAGSVFN</sequence>
<protein>
    <submittedName>
        <fullName evidence="1">Uncharacterized protein</fullName>
    </submittedName>
</protein>
<evidence type="ECO:0000313" key="1">
    <source>
        <dbReference type="EMBL" id="KKL98528.1"/>
    </source>
</evidence>
<dbReference type="EMBL" id="LAZR01017896">
    <property type="protein sequence ID" value="KKL98528.1"/>
    <property type="molecule type" value="Genomic_DNA"/>
</dbReference>